<dbReference type="InterPro" id="IPR002913">
    <property type="entry name" value="START_lipid-bd_dom"/>
</dbReference>
<dbReference type="InterPro" id="IPR028347">
    <property type="entry name" value="START_dom_prot"/>
</dbReference>
<dbReference type="RefSeq" id="WP_109617345.1">
    <property type="nucleotide sequence ID" value="NZ_QGDO01000002.1"/>
</dbReference>
<evidence type="ECO:0000259" key="1">
    <source>
        <dbReference type="PROSITE" id="PS50848"/>
    </source>
</evidence>
<dbReference type="PANTHER" id="PTHR19308">
    <property type="entry name" value="PHOSPHATIDYLCHOLINE TRANSFER PROTEIN"/>
    <property type="match status" value="1"/>
</dbReference>
<accession>A0A315ZC28</accession>
<dbReference type="GO" id="GO:0008289">
    <property type="term" value="F:lipid binding"/>
    <property type="evidence" value="ECO:0007669"/>
    <property type="project" value="InterPro"/>
</dbReference>
<dbReference type="Proteomes" id="UP000245535">
    <property type="component" value="Unassembled WGS sequence"/>
</dbReference>
<reference evidence="2 3" key="1">
    <citation type="submission" date="2018-03" db="EMBL/GenBank/DDBJ databases">
        <title>Genomic Encyclopedia of Archaeal and Bacterial Type Strains, Phase II (KMG-II): from individual species to whole genera.</title>
        <authorList>
            <person name="Goeker M."/>
        </authorList>
    </citation>
    <scope>NUCLEOTIDE SEQUENCE [LARGE SCALE GENOMIC DNA]</scope>
    <source>
        <strain evidence="2 3">DSM 28229</strain>
    </source>
</reference>
<dbReference type="Pfam" id="PF01852">
    <property type="entry name" value="START"/>
    <property type="match status" value="1"/>
</dbReference>
<evidence type="ECO:0000313" key="3">
    <source>
        <dbReference type="Proteomes" id="UP000245535"/>
    </source>
</evidence>
<protein>
    <submittedName>
        <fullName evidence="2">START domain-containing protein</fullName>
    </submittedName>
</protein>
<dbReference type="EMBL" id="QGDO01000002">
    <property type="protein sequence ID" value="PWJ43091.1"/>
    <property type="molecule type" value="Genomic_DNA"/>
</dbReference>
<sequence>MKIYLFIYVFLLLTVFEVKAQKNWEFKKEKEQIKVYLKDVEGSKLKAFKGECDIKAPISNCIALIQDIPSLADWMPNTSFAKLLSNSADSLLVYYSVSEAPWPLSPRDGIYQYVFQYNKSEELLEVNIKLEANKLPEEKDKIRIRVGGGRWLLKKIDDFSTKVIFEFHADPAGDIPSWLANSVVVDTPIDTLKNMKNLVNTAKYTNQHFSFLN</sequence>
<dbReference type="GO" id="GO:0005737">
    <property type="term" value="C:cytoplasm"/>
    <property type="evidence" value="ECO:0007669"/>
    <property type="project" value="UniProtKB-ARBA"/>
</dbReference>
<dbReference type="InterPro" id="IPR023393">
    <property type="entry name" value="START-like_dom_sf"/>
</dbReference>
<dbReference type="AlphaFoldDB" id="A0A315ZC28"/>
<dbReference type="PIRSF" id="PIRSF039033">
    <property type="entry name" value="START_dom"/>
    <property type="match status" value="1"/>
</dbReference>
<gene>
    <name evidence="2" type="ORF">BC781_102639</name>
</gene>
<dbReference type="SUPFAM" id="SSF55961">
    <property type="entry name" value="Bet v1-like"/>
    <property type="match status" value="1"/>
</dbReference>
<dbReference type="PANTHER" id="PTHR19308:SF14">
    <property type="entry name" value="START DOMAIN-CONTAINING PROTEIN"/>
    <property type="match status" value="1"/>
</dbReference>
<dbReference type="Gene3D" id="3.30.530.20">
    <property type="match status" value="1"/>
</dbReference>
<dbReference type="PROSITE" id="PS50848">
    <property type="entry name" value="START"/>
    <property type="match status" value="1"/>
</dbReference>
<dbReference type="InterPro" id="IPR051213">
    <property type="entry name" value="START_lipid_transfer"/>
</dbReference>
<comment type="caution">
    <text evidence="2">The sequence shown here is derived from an EMBL/GenBank/DDBJ whole genome shotgun (WGS) entry which is preliminary data.</text>
</comment>
<keyword evidence="3" id="KW-1185">Reference proteome</keyword>
<evidence type="ECO:0000313" key="2">
    <source>
        <dbReference type="EMBL" id="PWJ43091.1"/>
    </source>
</evidence>
<name>A0A315ZC28_SEDFL</name>
<dbReference type="CDD" id="cd08876">
    <property type="entry name" value="START_1"/>
    <property type="match status" value="1"/>
</dbReference>
<proteinExistence type="predicted"/>
<feature type="domain" description="START" evidence="1">
    <location>
        <begin position="21"/>
        <end position="204"/>
    </location>
</feature>
<dbReference type="OrthoDB" id="5734556at2"/>
<organism evidence="2 3">
    <name type="scientific">Sediminitomix flava</name>
    <dbReference type="NCBI Taxonomy" id="379075"/>
    <lineage>
        <taxon>Bacteria</taxon>
        <taxon>Pseudomonadati</taxon>
        <taxon>Bacteroidota</taxon>
        <taxon>Cytophagia</taxon>
        <taxon>Cytophagales</taxon>
        <taxon>Flammeovirgaceae</taxon>
        <taxon>Sediminitomix</taxon>
    </lineage>
</organism>